<gene>
    <name evidence="1" type="ORF">LCGC14_3071270</name>
</gene>
<reference evidence="1" key="1">
    <citation type="journal article" date="2015" name="Nature">
        <title>Complex archaea that bridge the gap between prokaryotes and eukaryotes.</title>
        <authorList>
            <person name="Spang A."/>
            <person name="Saw J.H."/>
            <person name="Jorgensen S.L."/>
            <person name="Zaremba-Niedzwiedzka K."/>
            <person name="Martijn J."/>
            <person name="Lind A.E."/>
            <person name="van Eijk R."/>
            <person name="Schleper C."/>
            <person name="Guy L."/>
            <person name="Ettema T.J."/>
        </authorList>
    </citation>
    <scope>NUCLEOTIDE SEQUENCE</scope>
</reference>
<accession>A0A0F8YNL7</accession>
<protein>
    <submittedName>
        <fullName evidence="1">Uncharacterized protein</fullName>
    </submittedName>
</protein>
<feature type="non-terminal residue" evidence="1">
    <location>
        <position position="1"/>
    </location>
</feature>
<proteinExistence type="predicted"/>
<dbReference type="EMBL" id="LAZR01065336">
    <property type="protein sequence ID" value="KKK55764.1"/>
    <property type="molecule type" value="Genomic_DNA"/>
</dbReference>
<dbReference type="AlphaFoldDB" id="A0A0F8YNL7"/>
<sequence>KQFEGPVYVRAQDYQLALEWGIETAQPYPDAVILDRFFPYFNNTISWLVALAILMNDFDRHEDGDGYEWMGLYGVDMAQDHVLQAEYSQQRPSCEYFIGLATGRGIEIYIPHGADLLKATHLYGYEDAGPVLEKMSSRFIELGQNKEQIRGQILQAQAQIGAMEGQLSQMDGAMQELGYWRKNWLTLNDTPALPPAKGEAP</sequence>
<organism evidence="1">
    <name type="scientific">marine sediment metagenome</name>
    <dbReference type="NCBI Taxonomy" id="412755"/>
    <lineage>
        <taxon>unclassified sequences</taxon>
        <taxon>metagenomes</taxon>
        <taxon>ecological metagenomes</taxon>
    </lineage>
</organism>
<evidence type="ECO:0000313" key="1">
    <source>
        <dbReference type="EMBL" id="KKK55764.1"/>
    </source>
</evidence>
<comment type="caution">
    <text evidence="1">The sequence shown here is derived from an EMBL/GenBank/DDBJ whole genome shotgun (WGS) entry which is preliminary data.</text>
</comment>
<name>A0A0F8YNL7_9ZZZZ</name>